<dbReference type="HOGENOM" id="CLU_2211495_0_0_1"/>
<dbReference type="Proteomes" id="UP000053989">
    <property type="component" value="Unassembled WGS sequence"/>
</dbReference>
<sequence>MDNSPPNADADVARDKTLQYKFTHVFCPLQLPEGDDHSPHNDCALSEAVYASAQAFAEHLSASAKPQWQRIVRMLHNLNDTMALEALDEKVVAFRLQSMSVGGKRSV</sequence>
<reference evidence="2 3" key="1">
    <citation type="submission" date="2014-04" db="EMBL/GenBank/DDBJ databases">
        <authorList>
            <consortium name="DOE Joint Genome Institute"/>
            <person name="Kuo A."/>
            <person name="Kohler A."/>
            <person name="Nagy L.G."/>
            <person name="Floudas D."/>
            <person name="Copeland A."/>
            <person name="Barry K.W."/>
            <person name="Cichocki N."/>
            <person name="Veneault-Fourrey C."/>
            <person name="LaButti K."/>
            <person name="Lindquist E.A."/>
            <person name="Lipzen A."/>
            <person name="Lundell T."/>
            <person name="Morin E."/>
            <person name="Murat C."/>
            <person name="Sun H."/>
            <person name="Tunlid A."/>
            <person name="Henrissat B."/>
            <person name="Grigoriev I.V."/>
            <person name="Hibbett D.S."/>
            <person name="Martin F."/>
            <person name="Nordberg H.P."/>
            <person name="Cantor M.N."/>
            <person name="Hua S.X."/>
        </authorList>
    </citation>
    <scope>NUCLEOTIDE SEQUENCE [LARGE SCALE GENOMIC DNA]</scope>
    <source>
        <strain evidence="2 3">Foug A</strain>
    </source>
</reference>
<accession>A0A0C3E196</accession>
<gene>
    <name evidence="2" type="ORF">SCLCIDRAFT_21992</name>
</gene>
<evidence type="ECO:0000313" key="3">
    <source>
        <dbReference type="Proteomes" id="UP000053989"/>
    </source>
</evidence>
<proteinExistence type="predicted"/>
<dbReference type="AlphaFoldDB" id="A0A0C3E196"/>
<evidence type="ECO:0000313" key="2">
    <source>
        <dbReference type="EMBL" id="KIM66555.1"/>
    </source>
</evidence>
<name>A0A0C3E196_9AGAM</name>
<protein>
    <recommendedName>
        <fullName evidence="1">DUF6606 domain-containing protein</fullName>
    </recommendedName>
</protein>
<dbReference type="OrthoDB" id="3182339at2759"/>
<keyword evidence="3" id="KW-1185">Reference proteome</keyword>
<feature type="domain" description="DUF6606" evidence="1">
    <location>
        <begin position="22"/>
        <end position="102"/>
    </location>
</feature>
<dbReference type="InParanoid" id="A0A0C3E196"/>
<dbReference type="Pfam" id="PF20255">
    <property type="entry name" value="DUF6606"/>
    <property type="match status" value="1"/>
</dbReference>
<dbReference type="EMBL" id="KN822017">
    <property type="protein sequence ID" value="KIM66555.1"/>
    <property type="molecule type" value="Genomic_DNA"/>
</dbReference>
<dbReference type="InterPro" id="IPR046541">
    <property type="entry name" value="DUF6606"/>
</dbReference>
<organism evidence="2 3">
    <name type="scientific">Scleroderma citrinum Foug A</name>
    <dbReference type="NCBI Taxonomy" id="1036808"/>
    <lineage>
        <taxon>Eukaryota</taxon>
        <taxon>Fungi</taxon>
        <taxon>Dikarya</taxon>
        <taxon>Basidiomycota</taxon>
        <taxon>Agaricomycotina</taxon>
        <taxon>Agaricomycetes</taxon>
        <taxon>Agaricomycetidae</taxon>
        <taxon>Boletales</taxon>
        <taxon>Sclerodermatineae</taxon>
        <taxon>Sclerodermataceae</taxon>
        <taxon>Scleroderma</taxon>
    </lineage>
</organism>
<evidence type="ECO:0000259" key="1">
    <source>
        <dbReference type="Pfam" id="PF20255"/>
    </source>
</evidence>
<dbReference type="STRING" id="1036808.A0A0C3E196"/>
<reference evidence="3" key="2">
    <citation type="submission" date="2015-01" db="EMBL/GenBank/DDBJ databases">
        <title>Evolutionary Origins and Diversification of the Mycorrhizal Mutualists.</title>
        <authorList>
            <consortium name="DOE Joint Genome Institute"/>
            <consortium name="Mycorrhizal Genomics Consortium"/>
            <person name="Kohler A."/>
            <person name="Kuo A."/>
            <person name="Nagy L.G."/>
            <person name="Floudas D."/>
            <person name="Copeland A."/>
            <person name="Barry K.W."/>
            <person name="Cichocki N."/>
            <person name="Veneault-Fourrey C."/>
            <person name="LaButti K."/>
            <person name="Lindquist E.A."/>
            <person name="Lipzen A."/>
            <person name="Lundell T."/>
            <person name="Morin E."/>
            <person name="Murat C."/>
            <person name="Riley R."/>
            <person name="Ohm R."/>
            <person name="Sun H."/>
            <person name="Tunlid A."/>
            <person name="Henrissat B."/>
            <person name="Grigoriev I.V."/>
            <person name="Hibbett D.S."/>
            <person name="Martin F."/>
        </authorList>
    </citation>
    <scope>NUCLEOTIDE SEQUENCE [LARGE SCALE GENOMIC DNA]</scope>
    <source>
        <strain evidence="3">Foug A</strain>
    </source>
</reference>